<protein>
    <submittedName>
        <fullName evidence="1">Uncharacterized protein</fullName>
    </submittedName>
</protein>
<dbReference type="Proteomes" id="UP000663844">
    <property type="component" value="Unassembled WGS sequence"/>
</dbReference>
<sequence length="126" mass="14922">ELTADNMLLYKHSARCSYAIQMFLDCNPQYWCFVPMPKMEARTQNLTSDFSSNITMFPSNIHSRRDQEASTYMIDLPPFPSENYMFSTNQRTQQFYMFKEKYDLLLPNIHLDLYNATIIAVCKLVY</sequence>
<evidence type="ECO:0000313" key="2">
    <source>
        <dbReference type="Proteomes" id="UP000663844"/>
    </source>
</evidence>
<dbReference type="AlphaFoldDB" id="A0A820QFC1"/>
<reference evidence="1" key="1">
    <citation type="submission" date="2021-02" db="EMBL/GenBank/DDBJ databases">
        <authorList>
            <person name="Nowell W R."/>
        </authorList>
    </citation>
    <scope>NUCLEOTIDE SEQUENCE</scope>
</reference>
<accession>A0A820QFC1</accession>
<dbReference type="EMBL" id="CAJOAZ010028603">
    <property type="protein sequence ID" value="CAF4418772.1"/>
    <property type="molecule type" value="Genomic_DNA"/>
</dbReference>
<name>A0A820QFC1_9BILA</name>
<comment type="caution">
    <text evidence="1">The sequence shown here is derived from an EMBL/GenBank/DDBJ whole genome shotgun (WGS) entry which is preliminary data.</text>
</comment>
<evidence type="ECO:0000313" key="1">
    <source>
        <dbReference type="EMBL" id="CAF4418772.1"/>
    </source>
</evidence>
<organism evidence="1 2">
    <name type="scientific">Adineta steineri</name>
    <dbReference type="NCBI Taxonomy" id="433720"/>
    <lineage>
        <taxon>Eukaryota</taxon>
        <taxon>Metazoa</taxon>
        <taxon>Spiralia</taxon>
        <taxon>Gnathifera</taxon>
        <taxon>Rotifera</taxon>
        <taxon>Eurotatoria</taxon>
        <taxon>Bdelloidea</taxon>
        <taxon>Adinetida</taxon>
        <taxon>Adinetidae</taxon>
        <taxon>Adineta</taxon>
    </lineage>
</organism>
<proteinExistence type="predicted"/>
<feature type="non-terminal residue" evidence="1">
    <location>
        <position position="1"/>
    </location>
</feature>
<gene>
    <name evidence="1" type="ORF">OXD698_LOCUS52504</name>
</gene>